<organism evidence="7 8">
    <name type="scientific">Daphnia galeata</name>
    <dbReference type="NCBI Taxonomy" id="27404"/>
    <lineage>
        <taxon>Eukaryota</taxon>
        <taxon>Metazoa</taxon>
        <taxon>Ecdysozoa</taxon>
        <taxon>Arthropoda</taxon>
        <taxon>Crustacea</taxon>
        <taxon>Branchiopoda</taxon>
        <taxon>Diplostraca</taxon>
        <taxon>Cladocera</taxon>
        <taxon>Anomopoda</taxon>
        <taxon>Daphniidae</taxon>
        <taxon>Daphnia</taxon>
    </lineage>
</organism>
<dbReference type="AlphaFoldDB" id="A0A8J2WKI3"/>
<dbReference type="Gene3D" id="3.40.50.1820">
    <property type="entry name" value="alpha/beta hydrolase"/>
    <property type="match status" value="1"/>
</dbReference>
<evidence type="ECO:0000256" key="3">
    <source>
        <dbReference type="ARBA" id="ARBA00023180"/>
    </source>
</evidence>
<dbReference type="InterPro" id="IPR051093">
    <property type="entry name" value="Neuroligin/BSAL"/>
</dbReference>
<evidence type="ECO:0000256" key="4">
    <source>
        <dbReference type="SAM" id="MobiDB-lite"/>
    </source>
</evidence>
<gene>
    <name evidence="7" type="ORF">DGAL_LOCUS4670</name>
</gene>
<dbReference type="InterPro" id="IPR002018">
    <property type="entry name" value="CarbesteraseB"/>
</dbReference>
<feature type="signal peptide" evidence="5">
    <location>
        <begin position="1"/>
        <end position="21"/>
    </location>
</feature>
<reference evidence="7" key="1">
    <citation type="submission" date="2021-11" db="EMBL/GenBank/DDBJ databases">
        <authorList>
            <person name="Schell T."/>
        </authorList>
    </citation>
    <scope>NUCLEOTIDE SEQUENCE</scope>
    <source>
        <strain evidence="7">M5</strain>
    </source>
</reference>
<accession>A0A8J2WKI3</accession>
<name>A0A8J2WKI3_9CRUS</name>
<sequence length="781" mass="88798">MGRWIHLWMAGLLFWLAASLAQDPSVVLPQGEIRGVKKPSNKRSTVVAFLGIPYAQPPVGPLRFRMPEQIQPANKTVVATQFGPACPQPDMDRLKTSEDCLFVNVWVPELPVDLSVKTYPVIVFLEGEMFTQGNPGKYPAEDLAAEGLVVVSVHYRLGFLSLETSETPGNLGLWDQHMALKWVQNNIGKFGGDPSRVTLMGHGSGAASVSMHMVSPTSKGLFERVIVMSGSLFAPWAISHYARDAAQAVAHLIGCRSHSVDEHLLDCLRERDVADILQAFTRHQKDLNTTELFGPVVDSFMPPETAFFFKNPQATLQKGDFDKKMRVMTGVAESEGAGMLNMIRNLARRSYDDLVHLFLTASIPRAVDFYGFRTAWQAVYRTIRYHYYDRVANKDKAGMLQQLLQFYSEAYYKAPHDHFVNGLVRNNVPTYIYRYAYATSDPFNNVLNTTGAPHGSELLYLFGPTVYRQEIGVGFSRQDEAVSDLMKRAWLEFASLGDPTPSQFGFKWEPSTRDELKNYEIREQLTRVPYPRHKVAFWNDYLPSLERLARGEEDVANPTNRPPFDSRFRGDPTQPYQSIMWVLIAAISVLTIKYRTSATPSPSSTSSPPPPIYHVHPPSPPPSQYYFNHSDHVSPRNLPRLSLERRCTTRLRNNRPLHDRFNDRFTTSYHSDDDCYWANNPVQRCDTVKAGRICWLQLEEQAKMARLRKKRMNDDPQYRLANILHSSLGAHSPGQIQVPLRRRRSVARLVYYYQSQPDLKRFSTIYPITETDKNGLILTAL</sequence>
<feature type="compositionally biased region" description="Low complexity" evidence="4">
    <location>
        <begin position="597"/>
        <end position="606"/>
    </location>
</feature>
<dbReference type="OrthoDB" id="19501at2759"/>
<feature type="chain" id="PRO_5035314634" description="Carboxylesterase type B domain-containing protein" evidence="5">
    <location>
        <begin position="22"/>
        <end position="781"/>
    </location>
</feature>
<dbReference type="Pfam" id="PF00135">
    <property type="entry name" value="COesterase"/>
    <property type="match status" value="1"/>
</dbReference>
<evidence type="ECO:0000313" key="8">
    <source>
        <dbReference type="Proteomes" id="UP000789390"/>
    </source>
</evidence>
<evidence type="ECO:0000259" key="6">
    <source>
        <dbReference type="Pfam" id="PF00135"/>
    </source>
</evidence>
<keyword evidence="3" id="KW-0325">Glycoprotein</keyword>
<feature type="compositionally biased region" description="Pro residues" evidence="4">
    <location>
        <begin position="607"/>
        <end position="621"/>
    </location>
</feature>
<comment type="similarity">
    <text evidence="1">Belongs to the type-B carboxylesterase/lipase family.</text>
</comment>
<feature type="region of interest" description="Disordered" evidence="4">
    <location>
        <begin position="597"/>
        <end position="621"/>
    </location>
</feature>
<comment type="caution">
    <text evidence="7">The sequence shown here is derived from an EMBL/GenBank/DDBJ whole genome shotgun (WGS) entry which is preliminary data.</text>
</comment>
<evidence type="ECO:0000256" key="2">
    <source>
        <dbReference type="ARBA" id="ARBA00022729"/>
    </source>
</evidence>
<dbReference type="EMBL" id="CAKKLH010000079">
    <property type="protein sequence ID" value="CAH0102277.1"/>
    <property type="molecule type" value="Genomic_DNA"/>
</dbReference>
<evidence type="ECO:0000256" key="1">
    <source>
        <dbReference type="ARBA" id="ARBA00005964"/>
    </source>
</evidence>
<dbReference type="Proteomes" id="UP000789390">
    <property type="component" value="Unassembled WGS sequence"/>
</dbReference>
<dbReference type="PANTHER" id="PTHR43903">
    <property type="entry name" value="NEUROLIGIN"/>
    <property type="match status" value="1"/>
</dbReference>
<feature type="domain" description="Carboxylesterase type B" evidence="6">
    <location>
        <begin position="22"/>
        <end position="538"/>
    </location>
</feature>
<dbReference type="InterPro" id="IPR019819">
    <property type="entry name" value="Carboxylesterase_B_CS"/>
</dbReference>
<keyword evidence="8" id="KW-1185">Reference proteome</keyword>
<evidence type="ECO:0000256" key="5">
    <source>
        <dbReference type="SAM" id="SignalP"/>
    </source>
</evidence>
<evidence type="ECO:0000313" key="7">
    <source>
        <dbReference type="EMBL" id="CAH0102277.1"/>
    </source>
</evidence>
<protein>
    <recommendedName>
        <fullName evidence="6">Carboxylesterase type B domain-containing protein</fullName>
    </recommendedName>
</protein>
<proteinExistence type="inferred from homology"/>
<dbReference type="InterPro" id="IPR029058">
    <property type="entry name" value="AB_hydrolase_fold"/>
</dbReference>
<keyword evidence="2 5" id="KW-0732">Signal</keyword>
<dbReference type="SUPFAM" id="SSF53474">
    <property type="entry name" value="alpha/beta-Hydrolases"/>
    <property type="match status" value="1"/>
</dbReference>
<dbReference type="PROSITE" id="PS00941">
    <property type="entry name" value="CARBOXYLESTERASE_B_2"/>
    <property type="match status" value="1"/>
</dbReference>